<comment type="caution">
    <text evidence="3">The sequence shown here is derived from an EMBL/GenBank/DDBJ whole genome shotgun (WGS) entry which is preliminary data.</text>
</comment>
<dbReference type="PANTHER" id="PTHR10102:SF0">
    <property type="entry name" value="DNA-DIRECTED RNA POLYMERASE, MITOCHONDRIAL"/>
    <property type="match status" value="1"/>
</dbReference>
<dbReference type="EMBL" id="JBEDUW010000003">
    <property type="protein sequence ID" value="KAK9940230.1"/>
    <property type="molecule type" value="Genomic_DNA"/>
</dbReference>
<proteinExistence type="predicted"/>
<feature type="region of interest" description="Disordered" evidence="1">
    <location>
        <begin position="52"/>
        <end position="104"/>
    </location>
</feature>
<dbReference type="SMART" id="SM01311">
    <property type="entry name" value="RPOL_N"/>
    <property type="match status" value="1"/>
</dbReference>
<evidence type="ECO:0000313" key="3">
    <source>
        <dbReference type="EMBL" id="KAK9940230.1"/>
    </source>
</evidence>
<dbReference type="GO" id="GO:0034245">
    <property type="term" value="C:mitochondrial DNA-directed RNA polymerase complex"/>
    <property type="evidence" value="ECO:0007669"/>
    <property type="project" value="TreeGrafter"/>
</dbReference>
<dbReference type="InterPro" id="IPR037159">
    <property type="entry name" value="RNA_POL_N_sf"/>
</dbReference>
<feature type="domain" description="DNA-directed RNA polymerase N-terminal" evidence="2">
    <location>
        <begin position="1"/>
        <end position="207"/>
    </location>
</feature>
<dbReference type="PANTHER" id="PTHR10102">
    <property type="entry name" value="DNA-DIRECTED RNA POLYMERASE, MITOCHONDRIAL"/>
    <property type="match status" value="1"/>
</dbReference>
<sequence length="208" mass="23678">MHSSCKRKPGSLERIPEMQNRLLKQHHLFCISAVCPYFINFQLNIETVQRADNGQSENSRKLKAKGRPQTLDPILSADGEKAADNTVDSGREGSVAQPRTHETEERPNSLLFCIDIRTFLKTITKDGQKTNKRYGVIECDRFVHKGMDKNAKHMVIPYMLTLVPPLNLTGQGAYLFLPSYVMRTHGAKQQRQVVNSTPRKQLEPVYEI</sequence>
<dbReference type="GO" id="GO:0003677">
    <property type="term" value="F:DNA binding"/>
    <property type="evidence" value="ECO:0007669"/>
    <property type="project" value="InterPro"/>
</dbReference>
<protein>
    <recommendedName>
        <fullName evidence="2">DNA-directed RNA polymerase N-terminal domain-containing protein</fullName>
    </recommendedName>
</protein>
<dbReference type="GO" id="GO:0006390">
    <property type="term" value="P:mitochondrial transcription"/>
    <property type="evidence" value="ECO:0007669"/>
    <property type="project" value="TreeGrafter"/>
</dbReference>
<dbReference type="Pfam" id="PF14700">
    <property type="entry name" value="RPOL_N"/>
    <property type="match status" value="1"/>
</dbReference>
<dbReference type="GO" id="GO:0003899">
    <property type="term" value="F:DNA-directed RNA polymerase activity"/>
    <property type="evidence" value="ECO:0007669"/>
    <property type="project" value="InterPro"/>
</dbReference>
<accession>A0AAW1XWC8</accession>
<organism evidence="3 4">
    <name type="scientific">Rubus argutus</name>
    <name type="common">Southern blackberry</name>
    <dbReference type="NCBI Taxonomy" id="59490"/>
    <lineage>
        <taxon>Eukaryota</taxon>
        <taxon>Viridiplantae</taxon>
        <taxon>Streptophyta</taxon>
        <taxon>Embryophyta</taxon>
        <taxon>Tracheophyta</taxon>
        <taxon>Spermatophyta</taxon>
        <taxon>Magnoliopsida</taxon>
        <taxon>eudicotyledons</taxon>
        <taxon>Gunneridae</taxon>
        <taxon>Pentapetalae</taxon>
        <taxon>rosids</taxon>
        <taxon>fabids</taxon>
        <taxon>Rosales</taxon>
        <taxon>Rosaceae</taxon>
        <taxon>Rosoideae</taxon>
        <taxon>Rosoideae incertae sedis</taxon>
        <taxon>Rubus</taxon>
    </lineage>
</organism>
<keyword evidence="4" id="KW-1185">Reference proteome</keyword>
<dbReference type="InterPro" id="IPR043502">
    <property type="entry name" value="DNA/RNA_pol_sf"/>
</dbReference>
<dbReference type="SUPFAM" id="SSF56672">
    <property type="entry name" value="DNA/RNA polymerases"/>
    <property type="match status" value="1"/>
</dbReference>
<reference evidence="3 4" key="1">
    <citation type="journal article" date="2023" name="G3 (Bethesda)">
        <title>A chromosome-length genome assembly and annotation of blackberry (Rubus argutus, cv. 'Hillquist').</title>
        <authorList>
            <person name="Bruna T."/>
            <person name="Aryal R."/>
            <person name="Dudchenko O."/>
            <person name="Sargent D.J."/>
            <person name="Mead D."/>
            <person name="Buti M."/>
            <person name="Cavallini A."/>
            <person name="Hytonen T."/>
            <person name="Andres J."/>
            <person name="Pham M."/>
            <person name="Weisz D."/>
            <person name="Mascagni F."/>
            <person name="Usai G."/>
            <person name="Natali L."/>
            <person name="Bassil N."/>
            <person name="Fernandez G.E."/>
            <person name="Lomsadze A."/>
            <person name="Armour M."/>
            <person name="Olukolu B."/>
            <person name="Poorten T."/>
            <person name="Britton C."/>
            <person name="Davik J."/>
            <person name="Ashrafi H."/>
            <person name="Aiden E.L."/>
            <person name="Borodovsky M."/>
            <person name="Worthington M."/>
        </authorList>
    </citation>
    <scope>NUCLEOTIDE SEQUENCE [LARGE SCALE GENOMIC DNA]</scope>
    <source>
        <strain evidence="3">PI 553951</strain>
    </source>
</reference>
<name>A0AAW1XWC8_RUBAR</name>
<evidence type="ECO:0000259" key="2">
    <source>
        <dbReference type="SMART" id="SM01311"/>
    </source>
</evidence>
<dbReference type="Gene3D" id="1.10.1320.10">
    <property type="entry name" value="DNA-directed RNA polymerase, N-terminal domain"/>
    <property type="match status" value="1"/>
</dbReference>
<gene>
    <name evidence="3" type="ORF">M0R45_016900</name>
</gene>
<dbReference type="InterPro" id="IPR029262">
    <property type="entry name" value="RPOL_N"/>
</dbReference>
<evidence type="ECO:0000256" key="1">
    <source>
        <dbReference type="SAM" id="MobiDB-lite"/>
    </source>
</evidence>
<dbReference type="Proteomes" id="UP001457282">
    <property type="component" value="Unassembled WGS sequence"/>
</dbReference>
<dbReference type="InterPro" id="IPR002092">
    <property type="entry name" value="DNA-dir_Rpol_phage-type"/>
</dbReference>
<dbReference type="AlphaFoldDB" id="A0AAW1XWC8"/>
<evidence type="ECO:0000313" key="4">
    <source>
        <dbReference type="Proteomes" id="UP001457282"/>
    </source>
</evidence>